<accession>A0ACA9NMM8</accession>
<comment type="caution">
    <text evidence="1">The sequence shown here is derived from an EMBL/GenBank/DDBJ whole genome shotgun (WGS) entry which is preliminary data.</text>
</comment>
<evidence type="ECO:0000313" key="1">
    <source>
        <dbReference type="EMBL" id="CAG8656241.1"/>
    </source>
</evidence>
<dbReference type="EMBL" id="CAJVPM010025068">
    <property type="protein sequence ID" value="CAG8656241.1"/>
    <property type="molecule type" value="Genomic_DNA"/>
</dbReference>
<evidence type="ECO:0000313" key="2">
    <source>
        <dbReference type="Proteomes" id="UP000789860"/>
    </source>
</evidence>
<keyword evidence="2" id="KW-1185">Reference proteome</keyword>
<name>A0ACA9NMM8_9GLOM</name>
<dbReference type="Proteomes" id="UP000789860">
    <property type="component" value="Unassembled WGS sequence"/>
</dbReference>
<organism evidence="1 2">
    <name type="scientific">Scutellospora calospora</name>
    <dbReference type="NCBI Taxonomy" id="85575"/>
    <lineage>
        <taxon>Eukaryota</taxon>
        <taxon>Fungi</taxon>
        <taxon>Fungi incertae sedis</taxon>
        <taxon>Mucoromycota</taxon>
        <taxon>Glomeromycotina</taxon>
        <taxon>Glomeromycetes</taxon>
        <taxon>Diversisporales</taxon>
        <taxon>Gigasporaceae</taxon>
        <taxon>Scutellospora</taxon>
    </lineage>
</organism>
<reference evidence="1" key="1">
    <citation type="submission" date="2021-06" db="EMBL/GenBank/DDBJ databases">
        <authorList>
            <person name="Kallberg Y."/>
            <person name="Tangrot J."/>
            <person name="Rosling A."/>
        </authorList>
    </citation>
    <scope>NUCLEOTIDE SEQUENCE</scope>
    <source>
        <strain evidence="1">AU212A</strain>
    </source>
</reference>
<protein>
    <submittedName>
        <fullName evidence="1">3944_t:CDS:1</fullName>
    </submittedName>
</protein>
<feature type="non-terminal residue" evidence="1">
    <location>
        <position position="1"/>
    </location>
</feature>
<proteinExistence type="predicted"/>
<gene>
    <name evidence="1" type="ORF">SCALOS_LOCUS8854</name>
</gene>
<sequence length="137" mass="16007">VANEVQLMQLCPEIRDVMKRNCIVSQSGIYEQYQGLDVIIEEINKTLKALIPPILQDCHWKIVAHNCKENELDENLKNFTCSAKMAQQKFIIETFINKNNLVQFRLILITKQEADAQKNKQNMKKEDILLKIETLFE</sequence>